<dbReference type="Gene3D" id="3.10.129.10">
    <property type="entry name" value="Hotdog Thioesterase"/>
    <property type="match status" value="2"/>
</dbReference>
<evidence type="ECO:0000313" key="4">
    <source>
        <dbReference type="Proteomes" id="UP000078561"/>
    </source>
</evidence>
<dbReference type="SUPFAM" id="SSF54637">
    <property type="entry name" value="Thioesterase/thiol ester dehydrase-isomerase"/>
    <property type="match status" value="2"/>
</dbReference>
<dbReference type="CDD" id="cd03442">
    <property type="entry name" value="BFIT_BACH"/>
    <property type="match status" value="2"/>
</dbReference>
<dbReference type="InterPro" id="IPR033120">
    <property type="entry name" value="HOTDOG_ACOT"/>
</dbReference>
<organism evidence="3">
    <name type="scientific">Absidia glauca</name>
    <name type="common">Pin mould</name>
    <dbReference type="NCBI Taxonomy" id="4829"/>
    <lineage>
        <taxon>Eukaryota</taxon>
        <taxon>Fungi</taxon>
        <taxon>Fungi incertae sedis</taxon>
        <taxon>Mucoromycota</taxon>
        <taxon>Mucoromycotina</taxon>
        <taxon>Mucoromycetes</taxon>
        <taxon>Mucorales</taxon>
        <taxon>Cunninghamellaceae</taxon>
        <taxon>Absidia</taxon>
    </lineage>
</organism>
<dbReference type="OrthoDB" id="3184331at2759"/>
<dbReference type="OMA" id="MAWMEIC"/>
<dbReference type="GO" id="GO:0005829">
    <property type="term" value="C:cytosol"/>
    <property type="evidence" value="ECO:0007669"/>
    <property type="project" value="TreeGrafter"/>
</dbReference>
<dbReference type="Pfam" id="PF03061">
    <property type="entry name" value="4HBT"/>
    <property type="match status" value="2"/>
</dbReference>
<dbReference type="InParanoid" id="A0A168NA66"/>
<dbReference type="InterPro" id="IPR006683">
    <property type="entry name" value="Thioestr_dom"/>
</dbReference>
<dbReference type="PROSITE" id="PS51770">
    <property type="entry name" value="HOTDOG_ACOT"/>
    <property type="match status" value="2"/>
</dbReference>
<dbReference type="GO" id="GO:0052816">
    <property type="term" value="F:long-chain fatty acyl-CoA hydrolase activity"/>
    <property type="evidence" value="ECO:0007669"/>
    <property type="project" value="TreeGrafter"/>
</dbReference>
<dbReference type="STRING" id="4829.A0A168NA66"/>
<evidence type="ECO:0000313" key="3">
    <source>
        <dbReference type="EMBL" id="SAM00126.1"/>
    </source>
</evidence>
<dbReference type="InterPro" id="IPR029069">
    <property type="entry name" value="HotDog_dom_sf"/>
</dbReference>
<keyword evidence="1" id="KW-0378">Hydrolase</keyword>
<dbReference type="Proteomes" id="UP000078561">
    <property type="component" value="Unassembled WGS sequence"/>
</dbReference>
<protein>
    <recommendedName>
        <fullName evidence="2">HotDog ACOT-type domain-containing protein</fullName>
    </recommendedName>
</protein>
<proteinExistence type="predicted"/>
<dbReference type="AlphaFoldDB" id="A0A168NA66"/>
<dbReference type="EMBL" id="LT553140">
    <property type="protein sequence ID" value="SAM00126.1"/>
    <property type="molecule type" value="Genomic_DNA"/>
</dbReference>
<dbReference type="GO" id="GO:0006637">
    <property type="term" value="P:acyl-CoA metabolic process"/>
    <property type="evidence" value="ECO:0007669"/>
    <property type="project" value="TreeGrafter"/>
</dbReference>
<dbReference type="PANTHER" id="PTHR11049:SF16">
    <property type="entry name" value="PROTEIN VDLD"/>
    <property type="match status" value="1"/>
</dbReference>
<name>A0A168NA66_ABSGL</name>
<sequence>MAFNFQTAFESIRALWLRAFLFVTEPVFRFLLPDPYTNAGNTRVEKKLVHQSKITMTEIVTAAHVNILDVAFAGTILSWIDIAAGIAAKRHSSVPAVTRSVDGVAFLRPVKKGDILKIQATVNKSWKTSMEVGVKVEAESPLSNERVFVAHAYLTFVALSPRPTPHTYLGKQFIQYLPIAVPHIEPTTPMEKRRFDMAEERRQTRLLRRPNQPNRTAIRDAMHAYAQGLNLHQDQDAVIQSHPAFVPLTDEAPPFRHHQRRYSMDPKMLQPVKSMETEESFAEVVKLVMPQHANSLSITFGGQIISWMELCALSSANRLAKAYLLTASIDSLNFIRSTRIGDVVTIRSIVSRTYTSSMEVYVSVEAENLQTGEINFTNDGFFTITAVDKEMVPVVIPRVIPQTQAEVDMYEEGNERRNKRLLHRQELLDVLDHPPSSPTTTK</sequence>
<reference evidence="3" key="1">
    <citation type="submission" date="2016-04" db="EMBL/GenBank/DDBJ databases">
        <authorList>
            <person name="Evans L.H."/>
            <person name="Alamgir A."/>
            <person name="Owens N."/>
            <person name="Weber N.D."/>
            <person name="Virtaneva K."/>
            <person name="Barbian K."/>
            <person name="Babar A."/>
            <person name="Rosenke K."/>
        </authorList>
    </citation>
    <scope>NUCLEOTIDE SEQUENCE [LARGE SCALE GENOMIC DNA]</scope>
    <source>
        <strain evidence="3">CBS 101.48</strain>
    </source>
</reference>
<dbReference type="PANTHER" id="PTHR11049">
    <property type="entry name" value="ACYL COENZYME A THIOESTER HYDROLASE"/>
    <property type="match status" value="1"/>
</dbReference>
<feature type="domain" description="HotDog ACOT-type" evidence="2">
    <location>
        <begin position="50"/>
        <end position="162"/>
    </location>
</feature>
<dbReference type="InterPro" id="IPR040170">
    <property type="entry name" value="Cytosol_ACT"/>
</dbReference>
<evidence type="ECO:0000259" key="2">
    <source>
        <dbReference type="PROSITE" id="PS51770"/>
    </source>
</evidence>
<keyword evidence="4" id="KW-1185">Reference proteome</keyword>
<feature type="domain" description="HotDog ACOT-type" evidence="2">
    <location>
        <begin position="278"/>
        <end position="390"/>
    </location>
</feature>
<evidence type="ECO:0000256" key="1">
    <source>
        <dbReference type="ARBA" id="ARBA00022801"/>
    </source>
</evidence>
<gene>
    <name evidence="3" type="primary">ABSGL_05801.1 scaffold 7482</name>
</gene>
<accession>A0A168NA66</accession>